<reference evidence="1" key="1">
    <citation type="submission" date="2021-03" db="EMBL/GenBank/DDBJ databases">
        <authorList>
            <person name="Bekaert M."/>
        </authorList>
    </citation>
    <scope>NUCLEOTIDE SEQUENCE</scope>
</reference>
<protein>
    <submittedName>
        <fullName evidence="1">Uncharacterized protein</fullName>
    </submittedName>
</protein>
<gene>
    <name evidence="1" type="ORF">MEDL_43419</name>
</gene>
<sequence>MILKEAMMADAFSLPLESLPDWLEIENVDRDDLVLSQVLQEVEEDMSLANASETIEENIRLSQIHPNMEPFYNMSVSQAVDYYHLGTFELGDFLLTDFKDEDVEPVRFTAPVLDEDVEPVRFTAPVSDEDIEKLISSQTKRIQSGQLVFLMNGESQDLNMAIVLLTYTCLKLPNEPLATTFRD</sequence>
<accession>A0A8S3TLB8</accession>
<dbReference type="AlphaFoldDB" id="A0A8S3TLB8"/>
<proteinExistence type="predicted"/>
<evidence type="ECO:0000313" key="1">
    <source>
        <dbReference type="EMBL" id="CAG2230592.1"/>
    </source>
</evidence>
<name>A0A8S3TLB8_MYTED</name>
<organism evidence="1 2">
    <name type="scientific">Mytilus edulis</name>
    <name type="common">Blue mussel</name>
    <dbReference type="NCBI Taxonomy" id="6550"/>
    <lineage>
        <taxon>Eukaryota</taxon>
        <taxon>Metazoa</taxon>
        <taxon>Spiralia</taxon>
        <taxon>Lophotrochozoa</taxon>
        <taxon>Mollusca</taxon>
        <taxon>Bivalvia</taxon>
        <taxon>Autobranchia</taxon>
        <taxon>Pteriomorphia</taxon>
        <taxon>Mytilida</taxon>
        <taxon>Mytiloidea</taxon>
        <taxon>Mytilidae</taxon>
        <taxon>Mytilinae</taxon>
        <taxon>Mytilus</taxon>
    </lineage>
</organism>
<dbReference type="EMBL" id="CAJPWZ010002072">
    <property type="protein sequence ID" value="CAG2230592.1"/>
    <property type="molecule type" value="Genomic_DNA"/>
</dbReference>
<comment type="caution">
    <text evidence="1">The sequence shown here is derived from an EMBL/GenBank/DDBJ whole genome shotgun (WGS) entry which is preliminary data.</text>
</comment>
<dbReference type="OrthoDB" id="6178534at2759"/>
<evidence type="ECO:0000313" key="2">
    <source>
        <dbReference type="Proteomes" id="UP000683360"/>
    </source>
</evidence>
<dbReference type="Proteomes" id="UP000683360">
    <property type="component" value="Unassembled WGS sequence"/>
</dbReference>
<keyword evidence="2" id="KW-1185">Reference proteome</keyword>